<name>A0A5J4VDJ5_9EUKA</name>
<dbReference type="EMBL" id="SNRW01007886">
    <property type="protein sequence ID" value="KAA6380454.1"/>
    <property type="molecule type" value="Genomic_DNA"/>
</dbReference>
<gene>
    <name evidence="1" type="ORF">EZS28_024017</name>
</gene>
<evidence type="ECO:0000313" key="1">
    <source>
        <dbReference type="EMBL" id="KAA6380454.1"/>
    </source>
</evidence>
<dbReference type="AlphaFoldDB" id="A0A5J4VDJ5"/>
<evidence type="ECO:0000313" key="2">
    <source>
        <dbReference type="Proteomes" id="UP000324800"/>
    </source>
</evidence>
<organism evidence="1 2">
    <name type="scientific">Streblomastix strix</name>
    <dbReference type="NCBI Taxonomy" id="222440"/>
    <lineage>
        <taxon>Eukaryota</taxon>
        <taxon>Metamonada</taxon>
        <taxon>Preaxostyla</taxon>
        <taxon>Oxymonadida</taxon>
        <taxon>Streblomastigidae</taxon>
        <taxon>Streblomastix</taxon>
    </lineage>
</organism>
<accession>A0A5J4VDJ5</accession>
<sequence>MSVPKEYNVIGGLIGLGPDIMLEILTEMLNKLDLQQLIGTLLSPLNSPCLQDIMIDGDVFSHRKENTNDCSIIFNPLICRRIVRLDILSIKDLIGVGIIDESICYGRNQSTSQSDWDKALFYNYQCDLDF</sequence>
<feature type="non-terminal residue" evidence="1">
    <location>
        <position position="130"/>
    </location>
</feature>
<reference evidence="1 2" key="1">
    <citation type="submission" date="2019-03" db="EMBL/GenBank/DDBJ databases">
        <title>Single cell metagenomics reveals metabolic interactions within the superorganism composed of flagellate Streblomastix strix and complex community of Bacteroidetes bacteria on its surface.</title>
        <authorList>
            <person name="Treitli S.C."/>
            <person name="Kolisko M."/>
            <person name="Husnik F."/>
            <person name="Keeling P."/>
            <person name="Hampl V."/>
        </authorList>
    </citation>
    <scope>NUCLEOTIDE SEQUENCE [LARGE SCALE GENOMIC DNA]</scope>
    <source>
        <strain evidence="1">ST1C</strain>
    </source>
</reference>
<comment type="caution">
    <text evidence="1">The sequence shown here is derived from an EMBL/GenBank/DDBJ whole genome shotgun (WGS) entry which is preliminary data.</text>
</comment>
<proteinExistence type="predicted"/>
<dbReference type="Proteomes" id="UP000324800">
    <property type="component" value="Unassembled WGS sequence"/>
</dbReference>
<protein>
    <submittedName>
        <fullName evidence="1">Uncharacterized protein</fullName>
    </submittedName>
</protein>